<evidence type="ECO:0000313" key="11">
    <source>
        <dbReference type="EMBL" id="RDW25137.1"/>
    </source>
</evidence>
<feature type="domain" description="Kinesin motor" evidence="10">
    <location>
        <begin position="156"/>
        <end position="499"/>
    </location>
</feature>
<dbReference type="GO" id="GO:0051231">
    <property type="term" value="P:spindle elongation"/>
    <property type="evidence" value="ECO:0007669"/>
    <property type="project" value="TreeGrafter"/>
</dbReference>
<feature type="compositionally biased region" description="Polar residues" evidence="9">
    <location>
        <begin position="620"/>
        <end position="637"/>
    </location>
</feature>
<keyword evidence="3 6" id="KW-0547">Nucleotide-binding</keyword>
<feature type="compositionally biased region" description="Polar residues" evidence="9">
    <location>
        <begin position="80"/>
        <end position="95"/>
    </location>
</feature>
<dbReference type="PROSITE" id="PS50067">
    <property type="entry name" value="KINESIN_MOTOR_2"/>
    <property type="match status" value="1"/>
</dbReference>
<evidence type="ECO:0000256" key="4">
    <source>
        <dbReference type="ARBA" id="ARBA00022840"/>
    </source>
</evidence>
<dbReference type="InterPro" id="IPR027640">
    <property type="entry name" value="Kinesin-like_fam"/>
</dbReference>
<feature type="region of interest" description="Disordered" evidence="9">
    <location>
        <begin position="527"/>
        <end position="652"/>
    </location>
</feature>
<feature type="binding site" evidence="6">
    <location>
        <begin position="229"/>
        <end position="236"/>
    </location>
    <ligand>
        <name>ATP</name>
        <dbReference type="ChEBI" id="CHEBI:30616"/>
    </ligand>
</feature>
<feature type="compositionally biased region" description="Low complexity" evidence="9">
    <location>
        <begin position="34"/>
        <end position="52"/>
    </location>
</feature>
<evidence type="ECO:0000256" key="8">
    <source>
        <dbReference type="SAM" id="Coils"/>
    </source>
</evidence>
<keyword evidence="7" id="KW-0493">Microtubule</keyword>
<keyword evidence="2" id="KW-0963">Cytoplasm</keyword>
<dbReference type="GO" id="GO:0016787">
    <property type="term" value="F:hydrolase activity"/>
    <property type="evidence" value="ECO:0007669"/>
    <property type="project" value="UniProtKB-KW"/>
</dbReference>
<dbReference type="InterPro" id="IPR027417">
    <property type="entry name" value="P-loop_NTPase"/>
</dbReference>
<keyword evidence="11" id="KW-0378">Hydrolase</keyword>
<dbReference type="SMART" id="SM00129">
    <property type="entry name" value="KISc"/>
    <property type="match status" value="1"/>
</dbReference>
<dbReference type="GO" id="GO:0005737">
    <property type="term" value="C:cytoplasm"/>
    <property type="evidence" value="ECO:0007669"/>
    <property type="project" value="UniProtKB-SubCell"/>
</dbReference>
<dbReference type="InterPro" id="IPR019821">
    <property type="entry name" value="Kinesin_motor_CS"/>
</dbReference>
<evidence type="ECO:0000259" key="10">
    <source>
        <dbReference type="PROSITE" id="PS50067"/>
    </source>
</evidence>
<comment type="similarity">
    <text evidence="6 7">Belongs to the TRAFAC class myosin-kinesin ATPase superfamily. Kinesin family.</text>
</comment>
<name>A0A371C494_YARLL</name>
<sequence>MSQPPRTPLPSGIPLRRGKTTTTRDRPQSHIRTLSQQSLPSLSLSLSPASSPNVSPHVSQLKRAGSVKQASHVAPGSPSHVIQQQGSPNHVSQPHVSKPHGSPSHVFGHHHNNVPNPGSPLTGPGPGHLSSRVSSDVSVSLPVPVPASALPPTPISVHAVIRIKPSVAKSAITEFSSNSITVTCAPQKRTFLYDHVFGPQTTQSEIYAHFSKSTDQFVAGYNVTIMAYGQSGSGKSYTMGTESVDVGSRSSSRMSTRDLDGGFASDPVNPDPDHEGLVQRASADIFAKLEDKFDKTMSELTVSVSYVELYNEQFCDLLDPNPKPQPMVREDSAGNVAISGVAHVTVSSLPALLHLLRSGSELRQKGSTALNSESSRSHAIFTITLTQNGASSKFNFVDLAGSERLKNSEAKGERVKEGIAINGGLAALGKVISQLSSAAQTAATATKHISYRDSKLTRLLQDSLGGRAVTYLLSCITCDDAFVSETLSTLSYTQRARAIQLAPEISQNEEMEFDQMKREMEYWRGRTRELERERERTRDFSRDFSHESPSRLSSRDSPSRMSSSRDSPTGFVRESPTRTSRDRSRDSLRSSRMSPTRHHRHQRDWSHDSLRHADFDVMSPDTTFSPRGSTTDVSRTSPDSRENGSSRLNNTTEMHSAVEDMIKQYDLRILGLETALVEEQRGRAAERESHVIAQQRIGELESLLEQREDEIRELKASHRSESRATVMSEDSRDASTAGSSSRAPLESRISVLESHLDNSRVQHRRTLDELKRLSSHYEAMSRDLDRSRREVEKEKQLRYDVIAQMKRTSVSESRDEATGVGGGSIRSRTAASFTSSLFASLPRVADSADDERETGSSVKLSNGSSDSKKTSISSEVLPNDSSLPHFH</sequence>
<feature type="compositionally biased region" description="Basic and acidic residues" evidence="9">
    <location>
        <begin position="527"/>
        <end position="558"/>
    </location>
</feature>
<dbReference type="PRINTS" id="PR00380">
    <property type="entry name" value="KINESINHEAVY"/>
</dbReference>
<dbReference type="PANTHER" id="PTHR47969:SF15">
    <property type="entry name" value="CHROMOSOME-ASSOCIATED KINESIN KIF4A-RELATED"/>
    <property type="match status" value="1"/>
</dbReference>
<dbReference type="InterPro" id="IPR036961">
    <property type="entry name" value="Kinesin_motor_dom_sf"/>
</dbReference>
<feature type="region of interest" description="Disordered" evidence="9">
    <location>
        <begin position="714"/>
        <end position="746"/>
    </location>
</feature>
<dbReference type="Pfam" id="PF00225">
    <property type="entry name" value="Kinesin"/>
    <property type="match status" value="1"/>
</dbReference>
<feature type="region of interest" description="Disordered" evidence="9">
    <location>
        <begin position="807"/>
        <end position="826"/>
    </location>
</feature>
<gene>
    <name evidence="11" type="ORF">B0I71DRAFT_133115</name>
</gene>
<comment type="subcellular location">
    <subcellularLocation>
        <location evidence="1">Cytoplasm</location>
    </subcellularLocation>
</comment>
<feature type="compositionally biased region" description="Low complexity" evidence="9">
    <location>
        <begin position="861"/>
        <end position="874"/>
    </location>
</feature>
<feature type="compositionally biased region" description="Basic and acidic residues" evidence="9">
    <location>
        <begin position="575"/>
        <end position="589"/>
    </location>
</feature>
<feature type="coiled-coil region" evidence="8">
    <location>
        <begin position="770"/>
        <end position="797"/>
    </location>
</feature>
<evidence type="ECO:0000313" key="12">
    <source>
        <dbReference type="Proteomes" id="UP000256601"/>
    </source>
</evidence>
<dbReference type="GO" id="GO:0007018">
    <property type="term" value="P:microtubule-based movement"/>
    <property type="evidence" value="ECO:0007669"/>
    <property type="project" value="InterPro"/>
</dbReference>
<dbReference type="VEuPathDB" id="FungiDB:YALI1_D31402g"/>
<evidence type="ECO:0000256" key="2">
    <source>
        <dbReference type="ARBA" id="ARBA00022490"/>
    </source>
</evidence>
<dbReference type="Proteomes" id="UP000256601">
    <property type="component" value="Unassembled WGS sequence"/>
</dbReference>
<dbReference type="GO" id="GO:0008017">
    <property type="term" value="F:microtubule binding"/>
    <property type="evidence" value="ECO:0007669"/>
    <property type="project" value="InterPro"/>
</dbReference>
<accession>A0A371C494</accession>
<protein>
    <recommendedName>
        <fullName evidence="7">Kinesin-like protein</fullName>
    </recommendedName>
</protein>
<keyword evidence="5 8" id="KW-0175">Coiled coil</keyword>
<feature type="region of interest" description="Disordered" evidence="9">
    <location>
        <begin position="844"/>
        <end position="887"/>
    </location>
</feature>
<organism evidence="11 12">
    <name type="scientific">Yarrowia lipolytica</name>
    <name type="common">Candida lipolytica</name>
    <dbReference type="NCBI Taxonomy" id="4952"/>
    <lineage>
        <taxon>Eukaryota</taxon>
        <taxon>Fungi</taxon>
        <taxon>Dikarya</taxon>
        <taxon>Ascomycota</taxon>
        <taxon>Saccharomycotina</taxon>
        <taxon>Dipodascomycetes</taxon>
        <taxon>Dipodascales</taxon>
        <taxon>Dipodascales incertae sedis</taxon>
        <taxon>Yarrowia</taxon>
    </lineage>
</organism>
<evidence type="ECO:0000256" key="3">
    <source>
        <dbReference type="ARBA" id="ARBA00022741"/>
    </source>
</evidence>
<feature type="compositionally biased region" description="Basic and acidic residues" evidence="9">
    <location>
        <begin position="603"/>
        <end position="615"/>
    </location>
</feature>
<proteinExistence type="inferred from homology"/>
<reference evidence="11 12" key="1">
    <citation type="submission" date="2018-07" db="EMBL/GenBank/DDBJ databases">
        <title>Draft Genome Assemblies for Five Robust Yarrowia lipolytica Strains Exhibiting High Lipid Production and Pentose Sugar Utilization and Sugar Alcohol Secretion from Undetoxified Lignocellulosic Biomass Hydrolysates.</title>
        <authorList>
            <consortium name="DOE Joint Genome Institute"/>
            <person name="Walker C."/>
            <person name="Ryu S."/>
            <person name="Na H."/>
            <person name="Zane M."/>
            <person name="LaButti K."/>
            <person name="Lipzen A."/>
            <person name="Haridas S."/>
            <person name="Barry K."/>
            <person name="Grigoriev I.V."/>
            <person name="Quarterman J."/>
            <person name="Slininger P."/>
            <person name="Dien B."/>
            <person name="Trinh C.T."/>
        </authorList>
    </citation>
    <scope>NUCLEOTIDE SEQUENCE [LARGE SCALE GENOMIC DNA]</scope>
    <source>
        <strain evidence="11 12">YB392</strain>
    </source>
</reference>
<dbReference type="InterPro" id="IPR001752">
    <property type="entry name" value="Kinesin_motor_dom"/>
</dbReference>
<dbReference type="Gene3D" id="3.40.850.10">
    <property type="entry name" value="Kinesin motor domain"/>
    <property type="match status" value="1"/>
</dbReference>
<keyword evidence="6 7" id="KW-0505">Motor protein</keyword>
<dbReference type="AlphaFoldDB" id="A0A371C494"/>
<dbReference type="GO" id="GO:0003777">
    <property type="term" value="F:microtubule motor activity"/>
    <property type="evidence" value="ECO:0007669"/>
    <property type="project" value="InterPro"/>
</dbReference>
<dbReference type="PANTHER" id="PTHR47969">
    <property type="entry name" value="CHROMOSOME-ASSOCIATED KINESIN KIF4A-RELATED"/>
    <property type="match status" value="1"/>
</dbReference>
<feature type="compositionally biased region" description="Low complexity" evidence="9">
    <location>
        <begin position="559"/>
        <end position="574"/>
    </location>
</feature>
<evidence type="ECO:0000256" key="9">
    <source>
        <dbReference type="SAM" id="MobiDB-lite"/>
    </source>
</evidence>
<dbReference type="VEuPathDB" id="FungiDB:YALI0_D24079g"/>
<evidence type="ECO:0000256" key="1">
    <source>
        <dbReference type="ARBA" id="ARBA00004496"/>
    </source>
</evidence>
<evidence type="ECO:0000256" key="7">
    <source>
        <dbReference type="RuleBase" id="RU000394"/>
    </source>
</evidence>
<dbReference type="SUPFAM" id="SSF52540">
    <property type="entry name" value="P-loop containing nucleoside triphosphate hydrolases"/>
    <property type="match status" value="1"/>
</dbReference>
<feature type="region of interest" description="Disordered" evidence="9">
    <location>
        <begin position="1"/>
        <end position="134"/>
    </location>
</feature>
<keyword evidence="4 6" id="KW-0067">ATP-binding</keyword>
<evidence type="ECO:0000256" key="6">
    <source>
        <dbReference type="PROSITE-ProRule" id="PRU00283"/>
    </source>
</evidence>
<dbReference type="GO" id="GO:0005875">
    <property type="term" value="C:microtubule associated complex"/>
    <property type="evidence" value="ECO:0007669"/>
    <property type="project" value="TreeGrafter"/>
</dbReference>
<dbReference type="PROSITE" id="PS00411">
    <property type="entry name" value="KINESIN_MOTOR_1"/>
    <property type="match status" value="1"/>
</dbReference>
<dbReference type="GO" id="GO:0005524">
    <property type="term" value="F:ATP binding"/>
    <property type="evidence" value="ECO:0007669"/>
    <property type="project" value="UniProtKB-UniRule"/>
</dbReference>
<dbReference type="GO" id="GO:0005874">
    <property type="term" value="C:microtubule"/>
    <property type="evidence" value="ECO:0007669"/>
    <property type="project" value="UniProtKB-KW"/>
</dbReference>
<evidence type="ECO:0000256" key="5">
    <source>
        <dbReference type="ARBA" id="ARBA00023054"/>
    </source>
</evidence>
<dbReference type="EMBL" id="KZ859011">
    <property type="protein sequence ID" value="RDW25137.1"/>
    <property type="molecule type" value="Genomic_DNA"/>
</dbReference>
<dbReference type="GO" id="GO:0007052">
    <property type="term" value="P:mitotic spindle organization"/>
    <property type="evidence" value="ECO:0007669"/>
    <property type="project" value="TreeGrafter"/>
</dbReference>